<name>A0ACC5QZX4_9HYPH</name>
<dbReference type="Proteomes" id="UP000616151">
    <property type="component" value="Unassembled WGS sequence"/>
</dbReference>
<evidence type="ECO:0000313" key="2">
    <source>
        <dbReference type="Proteomes" id="UP000616151"/>
    </source>
</evidence>
<reference evidence="1" key="1">
    <citation type="submission" date="2021-01" db="EMBL/GenBank/DDBJ databases">
        <authorList>
            <person name="Sun Q."/>
        </authorList>
    </citation>
    <scope>NUCLEOTIDE SEQUENCE</scope>
    <source>
        <strain evidence="1">YIM B02566</strain>
    </source>
</reference>
<organism evidence="1 2">
    <name type="scientific">Taklimakanibacter albus</name>
    <dbReference type="NCBI Taxonomy" id="2800327"/>
    <lineage>
        <taxon>Bacteria</taxon>
        <taxon>Pseudomonadati</taxon>
        <taxon>Pseudomonadota</taxon>
        <taxon>Alphaproteobacteria</taxon>
        <taxon>Hyphomicrobiales</taxon>
        <taxon>Aestuariivirgaceae</taxon>
        <taxon>Taklimakanibacter</taxon>
    </lineage>
</organism>
<gene>
    <name evidence="1" type="ORF">JHL16_06165</name>
</gene>
<keyword evidence="2" id="KW-1185">Reference proteome</keyword>
<comment type="caution">
    <text evidence="1">The sequence shown here is derived from an EMBL/GenBank/DDBJ whole genome shotgun (WGS) entry which is preliminary data.</text>
</comment>
<sequence length="196" mass="21579">MRRLAALLGVFIAIFALYVLQKSLPTYGDITSPIAVSGKTGKKVAARNFELTVTQLRFARNIQLTAFGNERSYGTSGIWAIVEAEAAARNETVTLMSAAWLGADGLRYLASERISNAPALLGRQQLEPGLPQRVLMIFEFPESEMNKGTLLVARYPFQPLDNELRIAMDSSATLLVNDQITLERGRSDADWSIEAK</sequence>
<proteinExistence type="predicted"/>
<protein>
    <submittedName>
        <fullName evidence="1">Uncharacterized protein</fullName>
    </submittedName>
</protein>
<accession>A0ACC5QZX4</accession>
<dbReference type="EMBL" id="JAENHL010000006">
    <property type="protein sequence ID" value="MBK1865930.1"/>
    <property type="molecule type" value="Genomic_DNA"/>
</dbReference>
<evidence type="ECO:0000313" key="1">
    <source>
        <dbReference type="EMBL" id="MBK1865930.1"/>
    </source>
</evidence>